<evidence type="ECO:0000313" key="4">
    <source>
        <dbReference type="Proteomes" id="UP000235786"/>
    </source>
</evidence>
<feature type="non-terminal residue" evidence="3">
    <location>
        <position position="388"/>
    </location>
</feature>
<protein>
    <recommendedName>
        <fullName evidence="2">F-box domain-containing protein</fullName>
    </recommendedName>
</protein>
<keyword evidence="4" id="KW-1185">Reference proteome</keyword>
<accession>A0A2J6QXB8</accession>
<dbReference type="OrthoDB" id="5396937at2759"/>
<feature type="region of interest" description="Disordered" evidence="1">
    <location>
        <begin position="287"/>
        <end position="333"/>
    </location>
</feature>
<sequence length="388" mass="44398">ELFFGLPSDLQVNVVAYLYVPDILNLRQVSKTWLEFITSNETPISRLFLKHNPVPCFTVNLYPLPGPSELDLNYIRRLWHKLAVTSKLSTLLADWIATDIFLRETDRQKQEFLPQRARIIRRLIPILFTIGHFFQTYRHLLVQQILDKEHPLLPEDYIINPIERYIMNLYDNKTLLQVHQVFPVILSCLSRRLRPPSYFGCLERSLHGYVRRPLPALVLVGLLYIGGMEEVIRISEIETYNSRRAAVDDWYSAVFRQPIDYTHEACRCPVSLFQKKSRQLPSNAVANSSLNQTCNGTPSTGTSPKPSKAFTSSTGEPGNTVPISGSDQPLPPLSAEQARSLLQSLPALKDIWVPTAEKLLLARQAVDRWQDIKRVAQVMHELILADFT</sequence>
<feature type="compositionally biased region" description="Polar residues" evidence="1">
    <location>
        <begin position="287"/>
        <end position="327"/>
    </location>
</feature>
<name>A0A2J6QXB8_HYAVF</name>
<dbReference type="Proteomes" id="UP000235786">
    <property type="component" value="Unassembled WGS sequence"/>
</dbReference>
<evidence type="ECO:0000313" key="3">
    <source>
        <dbReference type="EMBL" id="PMD30889.1"/>
    </source>
</evidence>
<dbReference type="SUPFAM" id="SSF81383">
    <property type="entry name" value="F-box domain"/>
    <property type="match status" value="1"/>
</dbReference>
<organism evidence="3 4">
    <name type="scientific">Hyaloscypha variabilis (strain UAMH 11265 / GT02V1 / F)</name>
    <name type="common">Meliniomyces variabilis</name>
    <dbReference type="NCBI Taxonomy" id="1149755"/>
    <lineage>
        <taxon>Eukaryota</taxon>
        <taxon>Fungi</taxon>
        <taxon>Dikarya</taxon>
        <taxon>Ascomycota</taxon>
        <taxon>Pezizomycotina</taxon>
        <taxon>Leotiomycetes</taxon>
        <taxon>Helotiales</taxon>
        <taxon>Hyaloscyphaceae</taxon>
        <taxon>Hyaloscypha</taxon>
        <taxon>Hyaloscypha variabilis</taxon>
    </lineage>
</organism>
<evidence type="ECO:0000259" key="2">
    <source>
        <dbReference type="PROSITE" id="PS50181"/>
    </source>
</evidence>
<feature type="non-terminal residue" evidence="3">
    <location>
        <position position="1"/>
    </location>
</feature>
<proteinExistence type="predicted"/>
<dbReference type="EMBL" id="KZ613965">
    <property type="protein sequence ID" value="PMD30889.1"/>
    <property type="molecule type" value="Genomic_DNA"/>
</dbReference>
<feature type="domain" description="F-box" evidence="2">
    <location>
        <begin position="1"/>
        <end position="51"/>
    </location>
</feature>
<dbReference type="PROSITE" id="PS50181">
    <property type="entry name" value="FBOX"/>
    <property type="match status" value="1"/>
</dbReference>
<reference evidence="3 4" key="1">
    <citation type="submission" date="2016-04" db="EMBL/GenBank/DDBJ databases">
        <title>A degradative enzymes factory behind the ericoid mycorrhizal symbiosis.</title>
        <authorList>
            <consortium name="DOE Joint Genome Institute"/>
            <person name="Martino E."/>
            <person name="Morin E."/>
            <person name="Grelet G."/>
            <person name="Kuo A."/>
            <person name="Kohler A."/>
            <person name="Daghino S."/>
            <person name="Barry K."/>
            <person name="Choi C."/>
            <person name="Cichocki N."/>
            <person name="Clum A."/>
            <person name="Copeland A."/>
            <person name="Hainaut M."/>
            <person name="Haridas S."/>
            <person name="Labutti K."/>
            <person name="Lindquist E."/>
            <person name="Lipzen A."/>
            <person name="Khouja H.-R."/>
            <person name="Murat C."/>
            <person name="Ohm R."/>
            <person name="Olson A."/>
            <person name="Spatafora J."/>
            <person name="Veneault-Fourrey C."/>
            <person name="Henrissat B."/>
            <person name="Grigoriev I."/>
            <person name="Martin F."/>
            <person name="Perotto S."/>
        </authorList>
    </citation>
    <scope>NUCLEOTIDE SEQUENCE [LARGE SCALE GENOMIC DNA]</scope>
    <source>
        <strain evidence="3 4">F</strain>
    </source>
</reference>
<dbReference type="Pfam" id="PF00646">
    <property type="entry name" value="F-box"/>
    <property type="match status" value="1"/>
</dbReference>
<dbReference type="InterPro" id="IPR036047">
    <property type="entry name" value="F-box-like_dom_sf"/>
</dbReference>
<dbReference type="AlphaFoldDB" id="A0A2J6QXB8"/>
<dbReference type="InterPro" id="IPR001810">
    <property type="entry name" value="F-box_dom"/>
</dbReference>
<gene>
    <name evidence="3" type="ORF">L207DRAFT_389977</name>
</gene>
<evidence type="ECO:0000256" key="1">
    <source>
        <dbReference type="SAM" id="MobiDB-lite"/>
    </source>
</evidence>